<dbReference type="GO" id="GO:0007131">
    <property type="term" value="P:reciprocal meiotic recombination"/>
    <property type="evidence" value="ECO:0007669"/>
    <property type="project" value="InterPro"/>
</dbReference>
<dbReference type="Pfam" id="PF03525">
    <property type="entry name" value="Meiotic_rec114"/>
    <property type="match status" value="1"/>
</dbReference>
<dbReference type="InterPro" id="IPR004354">
    <property type="entry name" value="Meiotic_Rec114"/>
</dbReference>
<feature type="region of interest" description="Disordered" evidence="1">
    <location>
        <begin position="1"/>
        <end position="30"/>
    </location>
</feature>
<dbReference type="EMBL" id="HF935629">
    <property type="protein sequence ID" value="CCX31695.1"/>
    <property type="molecule type" value="Genomic_DNA"/>
</dbReference>
<feature type="compositionally biased region" description="Low complexity" evidence="1">
    <location>
        <begin position="1"/>
        <end position="26"/>
    </location>
</feature>
<evidence type="ECO:0000313" key="3">
    <source>
        <dbReference type="Proteomes" id="UP000018144"/>
    </source>
</evidence>
<evidence type="ECO:0000313" key="2">
    <source>
        <dbReference type="EMBL" id="CCX31695.1"/>
    </source>
</evidence>
<protein>
    <submittedName>
        <fullName evidence="2">Uncharacterized protein</fullName>
    </submittedName>
</protein>
<feature type="compositionally biased region" description="Polar residues" evidence="1">
    <location>
        <begin position="151"/>
        <end position="168"/>
    </location>
</feature>
<name>U4LQT2_PYROM</name>
<sequence length="283" mass="31649">MAPQKKPQKLAAKSAKSAKSAPKNAPVVSGPNSVTNHWPLQKYAFCMPNPGESESWSHFPQRDNLDLVIQQHRPLDGFLAEIVIVKIIWSMQTLMEINITELLMRNTSVQILCRPPSLGVKYQSPGGCTHRFQVTFKSENDMETVKNRFQDTGCQVSESPAKSDSMLGQSHSQQPQQQSQQSQFQQPQIPSQQWYGSSQTSGPVPAYSTPPASQQVTVDPFGNSHVQQLGMVTRALTDVLQLQQNQLHSQQQQVVQQQNADAPEDEQSIQCSTTTYARWNEYV</sequence>
<evidence type="ECO:0000256" key="1">
    <source>
        <dbReference type="SAM" id="MobiDB-lite"/>
    </source>
</evidence>
<dbReference type="Proteomes" id="UP000018144">
    <property type="component" value="Unassembled WGS sequence"/>
</dbReference>
<proteinExistence type="predicted"/>
<dbReference type="AlphaFoldDB" id="U4LQT2"/>
<feature type="compositionally biased region" description="Low complexity" evidence="1">
    <location>
        <begin position="169"/>
        <end position="193"/>
    </location>
</feature>
<dbReference type="STRING" id="1076935.U4LQT2"/>
<gene>
    <name evidence="2" type="ORF">PCON_11218</name>
</gene>
<keyword evidence="3" id="KW-1185">Reference proteome</keyword>
<organism evidence="2 3">
    <name type="scientific">Pyronema omphalodes (strain CBS 100304)</name>
    <name type="common">Pyronema confluens</name>
    <dbReference type="NCBI Taxonomy" id="1076935"/>
    <lineage>
        <taxon>Eukaryota</taxon>
        <taxon>Fungi</taxon>
        <taxon>Dikarya</taxon>
        <taxon>Ascomycota</taxon>
        <taxon>Pezizomycotina</taxon>
        <taxon>Pezizomycetes</taxon>
        <taxon>Pezizales</taxon>
        <taxon>Pyronemataceae</taxon>
        <taxon>Pyronema</taxon>
    </lineage>
</organism>
<dbReference type="OrthoDB" id="5356700at2759"/>
<accession>U4LQT2</accession>
<reference evidence="2 3" key="1">
    <citation type="journal article" date="2013" name="PLoS Genet.">
        <title>The genome and development-dependent transcriptomes of Pyronema confluens: a window into fungal evolution.</title>
        <authorList>
            <person name="Traeger S."/>
            <person name="Altegoer F."/>
            <person name="Freitag M."/>
            <person name="Gabaldon T."/>
            <person name="Kempken F."/>
            <person name="Kumar A."/>
            <person name="Marcet-Houben M."/>
            <person name="Poggeler S."/>
            <person name="Stajich J.E."/>
            <person name="Nowrousian M."/>
        </authorList>
    </citation>
    <scope>NUCLEOTIDE SEQUENCE [LARGE SCALE GENOMIC DNA]</scope>
    <source>
        <strain evidence="3">CBS 100304</strain>
        <tissue evidence="2">Vegetative mycelium</tissue>
    </source>
</reference>
<feature type="region of interest" description="Disordered" evidence="1">
    <location>
        <begin position="151"/>
        <end position="216"/>
    </location>
</feature>